<evidence type="ECO:0000313" key="2">
    <source>
        <dbReference type="Proteomes" id="UP000557772"/>
    </source>
</evidence>
<name>A0A849AJM2_9MICO</name>
<sequence>MTEWEWEASAASQLLDVQIYSASGEPVGKVDDLEFSTTERNEAPVLTAFLCGPTAFGPRIGGLLGLGVWAAARRLSPTGASPVRIPLSEVKRINRREIRLRESAQVLGIHRGTEWTREHVIRPLSGGSR</sequence>
<evidence type="ECO:0008006" key="3">
    <source>
        <dbReference type="Google" id="ProtNLM"/>
    </source>
</evidence>
<comment type="caution">
    <text evidence="1">The sequence shown here is derived from an EMBL/GenBank/DDBJ whole genome shotgun (WGS) entry which is preliminary data.</text>
</comment>
<keyword evidence="2" id="KW-1185">Reference proteome</keyword>
<reference evidence="1 2" key="1">
    <citation type="submission" date="2020-05" db="EMBL/GenBank/DDBJ databases">
        <title>Flexivirga sp. ID2601S isolated from air conditioner.</title>
        <authorList>
            <person name="Kim D.H."/>
        </authorList>
    </citation>
    <scope>NUCLEOTIDE SEQUENCE [LARGE SCALE GENOMIC DNA]</scope>
    <source>
        <strain evidence="1 2">ID2601S</strain>
    </source>
</reference>
<dbReference type="Proteomes" id="UP000557772">
    <property type="component" value="Unassembled WGS sequence"/>
</dbReference>
<dbReference type="RefSeq" id="WP_171157961.1">
    <property type="nucleotide sequence ID" value="NZ_JABENB010000003.1"/>
</dbReference>
<proteinExistence type="predicted"/>
<dbReference type="AlphaFoldDB" id="A0A849AJM2"/>
<protein>
    <recommendedName>
        <fullName evidence="3">PRC-barrel domain containing protein</fullName>
    </recommendedName>
</protein>
<gene>
    <name evidence="1" type="ORF">HJ588_17385</name>
</gene>
<organism evidence="1 2">
    <name type="scientific">Flexivirga aerilata</name>
    <dbReference type="NCBI Taxonomy" id="1656889"/>
    <lineage>
        <taxon>Bacteria</taxon>
        <taxon>Bacillati</taxon>
        <taxon>Actinomycetota</taxon>
        <taxon>Actinomycetes</taxon>
        <taxon>Micrococcales</taxon>
        <taxon>Dermacoccaceae</taxon>
        <taxon>Flexivirga</taxon>
    </lineage>
</organism>
<dbReference type="EMBL" id="JABENB010000003">
    <property type="protein sequence ID" value="NNG41034.1"/>
    <property type="molecule type" value="Genomic_DNA"/>
</dbReference>
<evidence type="ECO:0000313" key="1">
    <source>
        <dbReference type="EMBL" id="NNG41034.1"/>
    </source>
</evidence>
<accession>A0A849AJM2</accession>